<organism evidence="1 2">
    <name type="scientific">Bacillus badius</name>
    <dbReference type="NCBI Taxonomy" id="1455"/>
    <lineage>
        <taxon>Bacteria</taxon>
        <taxon>Bacillati</taxon>
        <taxon>Bacillota</taxon>
        <taxon>Bacilli</taxon>
        <taxon>Bacillales</taxon>
        <taxon>Bacillaceae</taxon>
        <taxon>Pseudobacillus</taxon>
    </lineage>
</organism>
<dbReference type="Proteomes" id="UP000031982">
    <property type="component" value="Unassembled WGS sequence"/>
</dbReference>
<evidence type="ECO:0000313" key="2">
    <source>
        <dbReference type="Proteomes" id="UP000031982"/>
    </source>
</evidence>
<proteinExistence type="predicted"/>
<evidence type="ECO:0008006" key="3">
    <source>
        <dbReference type="Google" id="ProtNLM"/>
    </source>
</evidence>
<keyword evidence="2" id="KW-1185">Reference proteome</keyword>
<reference evidence="1 2" key="1">
    <citation type="submission" date="2015-01" db="EMBL/GenBank/DDBJ databases">
        <title>Genome Assembly of Bacillus badius MTCC 1458.</title>
        <authorList>
            <person name="Verma A."/>
            <person name="Khatri I."/>
            <person name="Mual P."/>
            <person name="Subramanian S."/>
            <person name="Krishnamurthi S."/>
        </authorList>
    </citation>
    <scope>NUCLEOTIDE SEQUENCE [LARGE SCALE GENOMIC DNA]</scope>
    <source>
        <strain evidence="1 2">MTCC 1458</strain>
    </source>
</reference>
<protein>
    <recommendedName>
        <fullName evidence="3">Mobile element protein</fullName>
    </recommendedName>
</protein>
<comment type="caution">
    <text evidence="1">The sequence shown here is derived from an EMBL/GenBank/DDBJ whole genome shotgun (WGS) entry which is preliminary data.</text>
</comment>
<name>A0ABR5AZK4_BACBA</name>
<gene>
    <name evidence="1" type="ORF">SD77_2596</name>
</gene>
<evidence type="ECO:0000313" key="1">
    <source>
        <dbReference type="EMBL" id="KIL80142.1"/>
    </source>
</evidence>
<accession>A0ABR5AZK4</accession>
<dbReference type="EMBL" id="JXLP01000002">
    <property type="protein sequence ID" value="KIL80142.1"/>
    <property type="molecule type" value="Genomic_DNA"/>
</dbReference>
<sequence>MGYYYNFNIIYLKEVSLRLYFELKVDDGIEGLKKAIK</sequence>